<feature type="domain" description="Pycsar effector protein" evidence="9">
    <location>
        <begin position="229"/>
        <end position="389"/>
    </location>
</feature>
<evidence type="ECO:0000256" key="3">
    <source>
        <dbReference type="ARBA" id="ARBA00022692"/>
    </source>
</evidence>
<evidence type="ECO:0000259" key="9">
    <source>
        <dbReference type="Pfam" id="PF18967"/>
    </source>
</evidence>
<keyword evidence="4" id="KW-0547">Nucleotide-binding</keyword>
<keyword evidence="2" id="KW-1003">Cell membrane</keyword>
<keyword evidence="5 8" id="KW-1133">Transmembrane helix</keyword>
<evidence type="ECO:0000256" key="2">
    <source>
        <dbReference type="ARBA" id="ARBA00022475"/>
    </source>
</evidence>
<dbReference type="Gene3D" id="1.10.3210.10">
    <property type="entry name" value="Hypothetical protein af1432"/>
    <property type="match status" value="1"/>
</dbReference>
<evidence type="ECO:0000256" key="1">
    <source>
        <dbReference type="ARBA" id="ARBA00004236"/>
    </source>
</evidence>
<dbReference type="SUPFAM" id="SSF109604">
    <property type="entry name" value="HD-domain/PDEase-like"/>
    <property type="match status" value="1"/>
</dbReference>
<dbReference type="Pfam" id="PF18967">
    <property type="entry name" value="PycTM"/>
    <property type="match status" value="1"/>
</dbReference>
<accession>A0ABV6FYM8</accession>
<dbReference type="CDD" id="cd00077">
    <property type="entry name" value="HDc"/>
    <property type="match status" value="1"/>
</dbReference>
<organism evidence="10 11">
    <name type="scientific">Fontibacter flavus</name>
    <dbReference type="NCBI Taxonomy" id="654838"/>
    <lineage>
        <taxon>Bacteria</taxon>
        <taxon>Pseudomonadati</taxon>
        <taxon>Bacteroidota</taxon>
        <taxon>Cytophagia</taxon>
        <taxon>Cytophagales</taxon>
        <taxon>Cyclobacteriaceae</taxon>
        <taxon>Fontibacter</taxon>
    </lineage>
</organism>
<evidence type="ECO:0000313" key="11">
    <source>
        <dbReference type="Proteomes" id="UP001589797"/>
    </source>
</evidence>
<evidence type="ECO:0000256" key="4">
    <source>
        <dbReference type="ARBA" id="ARBA00022741"/>
    </source>
</evidence>
<keyword evidence="7 8" id="KW-0472">Membrane</keyword>
<dbReference type="Proteomes" id="UP001589797">
    <property type="component" value="Unassembled WGS sequence"/>
</dbReference>
<keyword evidence="11" id="KW-1185">Reference proteome</keyword>
<comment type="subcellular location">
    <subcellularLocation>
        <location evidence="1">Cell membrane</location>
    </subcellularLocation>
</comment>
<protein>
    <submittedName>
        <fullName evidence="10">Pycsar system effector family protein</fullName>
    </submittedName>
</protein>
<dbReference type="InterPro" id="IPR043760">
    <property type="entry name" value="PycTM_dom"/>
</dbReference>
<evidence type="ECO:0000313" key="10">
    <source>
        <dbReference type="EMBL" id="MFC0264375.1"/>
    </source>
</evidence>
<evidence type="ECO:0000256" key="7">
    <source>
        <dbReference type="ARBA" id="ARBA00023136"/>
    </source>
</evidence>
<dbReference type="InterPro" id="IPR003607">
    <property type="entry name" value="HD/PDEase_dom"/>
</dbReference>
<dbReference type="RefSeq" id="WP_382388916.1">
    <property type="nucleotide sequence ID" value="NZ_JBHLWI010000050.1"/>
</dbReference>
<reference evidence="10 11" key="1">
    <citation type="submission" date="2024-09" db="EMBL/GenBank/DDBJ databases">
        <authorList>
            <person name="Sun Q."/>
            <person name="Mori K."/>
        </authorList>
    </citation>
    <scope>NUCLEOTIDE SEQUENCE [LARGE SCALE GENOMIC DNA]</scope>
    <source>
        <strain evidence="10 11">CCM 7650</strain>
    </source>
</reference>
<feature type="transmembrane region" description="Helical" evidence="8">
    <location>
        <begin position="375"/>
        <end position="393"/>
    </location>
</feature>
<feature type="transmembrane region" description="Helical" evidence="8">
    <location>
        <begin position="276"/>
        <end position="296"/>
    </location>
</feature>
<proteinExistence type="predicted"/>
<comment type="caution">
    <text evidence="10">The sequence shown here is derived from an EMBL/GenBank/DDBJ whole genome shotgun (WGS) entry which is preliminary data.</text>
</comment>
<evidence type="ECO:0000256" key="8">
    <source>
        <dbReference type="SAM" id="Phobius"/>
    </source>
</evidence>
<keyword evidence="3 8" id="KW-0812">Transmembrane</keyword>
<name>A0ABV6FYM8_9BACT</name>
<dbReference type="EMBL" id="JBHLWI010000050">
    <property type="protein sequence ID" value="MFC0264375.1"/>
    <property type="molecule type" value="Genomic_DNA"/>
</dbReference>
<evidence type="ECO:0000256" key="5">
    <source>
        <dbReference type="ARBA" id="ARBA00022989"/>
    </source>
</evidence>
<keyword evidence="6" id="KW-0051">Antiviral defense</keyword>
<gene>
    <name evidence="10" type="ORF">ACFFIP_16940</name>
</gene>
<sequence length="395" mass="45189">MENSPLINSTQKWVSDYFSNQKTGKFTYHNIEHTEEVVKACIFLGKESQISEKDLESLQISAYFHDTGCWENDEDLDDHEMKSANIAAIFLIEVNELEKIEIVKGLIMATKMPQNPSNLLQKLICDADLHHFANSDFLKSSLNLKKELESLGKFEGSTLQWLQDTLRMMKQHQYFSPAAQKAFGEGKNLNIKVLEENIQNREDKKIIKAARNDMKALKKKMPDRGVETMFRLTSSNHIQLSSIADNKANILISVNSIIISILVTVLFRKFEEFPHLIIPGVILLATNLTVIIYAILATRPNVTHGKISAKDIEDKNTNLLYFGNFHEMAYSDYETGMKKMMKDADFLYSSMIKDVFYLGKVLAKKYELLRKSYTVFMYGLVLASLAFMFASLMQN</sequence>
<evidence type="ECO:0000256" key="6">
    <source>
        <dbReference type="ARBA" id="ARBA00023118"/>
    </source>
</evidence>